<dbReference type="InterPro" id="IPR053168">
    <property type="entry name" value="Glutamic_endopeptidase"/>
</dbReference>
<dbReference type="PANTHER" id="PTHR31589:SF223">
    <property type="entry name" value="PROTEIN, PUTATIVE (DUF239)-RELATED"/>
    <property type="match status" value="1"/>
</dbReference>
<gene>
    <name evidence="3" type="ORF">R1sor_011688</name>
</gene>
<comment type="caution">
    <text evidence="3">The sequence shown here is derived from an EMBL/GenBank/DDBJ whole genome shotgun (WGS) entry which is preliminary data.</text>
</comment>
<dbReference type="InterPro" id="IPR004314">
    <property type="entry name" value="Neprosin"/>
</dbReference>
<dbReference type="AlphaFoldDB" id="A0ABD3I4B0"/>
<evidence type="ECO:0000313" key="3">
    <source>
        <dbReference type="EMBL" id="KAL3697612.1"/>
    </source>
</evidence>
<keyword evidence="4" id="KW-1185">Reference proteome</keyword>
<dbReference type="Pfam" id="PF03080">
    <property type="entry name" value="Neprosin"/>
    <property type="match status" value="1"/>
</dbReference>
<dbReference type="PROSITE" id="PS52045">
    <property type="entry name" value="NEPROSIN_PEP_CD"/>
    <property type="match status" value="1"/>
</dbReference>
<feature type="signal peptide" evidence="1">
    <location>
        <begin position="1"/>
        <end position="24"/>
    </location>
</feature>
<dbReference type="PANTHER" id="PTHR31589">
    <property type="entry name" value="PROTEIN, PUTATIVE (DUF239)-RELATED-RELATED"/>
    <property type="match status" value="1"/>
</dbReference>
<evidence type="ECO:0000256" key="1">
    <source>
        <dbReference type="SAM" id="SignalP"/>
    </source>
</evidence>
<protein>
    <recommendedName>
        <fullName evidence="2">Neprosin PEP catalytic domain-containing protein</fullName>
    </recommendedName>
</protein>
<accession>A0ABD3I4B0</accession>
<evidence type="ECO:0000313" key="4">
    <source>
        <dbReference type="Proteomes" id="UP001633002"/>
    </source>
</evidence>
<name>A0ABD3I4B0_9MARC</name>
<dbReference type="Proteomes" id="UP001633002">
    <property type="component" value="Unassembled WGS sequence"/>
</dbReference>
<keyword evidence="1" id="KW-0732">Signal</keyword>
<proteinExistence type="predicted"/>
<reference evidence="3 4" key="1">
    <citation type="submission" date="2024-09" db="EMBL/GenBank/DDBJ databases">
        <title>Chromosome-scale assembly of Riccia sorocarpa.</title>
        <authorList>
            <person name="Paukszto L."/>
        </authorList>
    </citation>
    <scope>NUCLEOTIDE SEQUENCE [LARGE SCALE GENOMIC DNA]</scope>
    <source>
        <strain evidence="3">LP-2024</strain>
        <tissue evidence="3">Aerial parts of the thallus</tissue>
    </source>
</reference>
<feature type="domain" description="Neprosin PEP catalytic" evidence="2">
    <location>
        <begin position="1"/>
        <end position="251"/>
    </location>
</feature>
<organism evidence="3 4">
    <name type="scientific">Riccia sorocarpa</name>
    <dbReference type="NCBI Taxonomy" id="122646"/>
    <lineage>
        <taxon>Eukaryota</taxon>
        <taxon>Viridiplantae</taxon>
        <taxon>Streptophyta</taxon>
        <taxon>Embryophyta</taxon>
        <taxon>Marchantiophyta</taxon>
        <taxon>Marchantiopsida</taxon>
        <taxon>Marchantiidae</taxon>
        <taxon>Marchantiales</taxon>
        <taxon>Ricciaceae</taxon>
        <taxon>Riccia</taxon>
    </lineage>
</organism>
<evidence type="ECO:0000259" key="2">
    <source>
        <dbReference type="PROSITE" id="PS52045"/>
    </source>
</evidence>
<dbReference type="EMBL" id="JBJQOH010000002">
    <property type="protein sequence ID" value="KAL3697612.1"/>
    <property type="molecule type" value="Genomic_DNA"/>
</dbReference>
<feature type="chain" id="PRO_5044810624" description="Neprosin PEP catalytic domain-containing protein" evidence="1">
    <location>
        <begin position="25"/>
        <end position="252"/>
    </location>
</feature>
<sequence length="252" mass="28047">MEHYLGTVVLFILVWSSFLQLSESAEYRFKGSKYSRIDASANRVNAAEGHQVYPDNYGDHLPHLFVYWTRDAYVSTGCYNLDTKCQPGFVNFANSGWRVGDALAPSEINGNQTELSITVFWDAGNKYWVLKVNGEHIGYWPASLFTLLNEEVATRVNFGGEITNRETDGRHTKTDMGSGEFAEAGYKKAAYIRAMQTVNLQNELVAAPLEPNNGPFSSNSSCYDAQKFSDPSSEWGTYLFYGGEGLSSSCPI</sequence>